<dbReference type="STRING" id="1077348.A0A2G8SPF1"/>
<dbReference type="SUPFAM" id="SSF53474">
    <property type="entry name" value="alpha/beta-Hydrolases"/>
    <property type="match status" value="1"/>
</dbReference>
<keyword evidence="1" id="KW-0378">Hydrolase</keyword>
<comment type="caution">
    <text evidence="3">The sequence shown here is derived from an EMBL/GenBank/DDBJ whole genome shotgun (WGS) entry which is preliminary data.</text>
</comment>
<evidence type="ECO:0000259" key="2">
    <source>
        <dbReference type="Pfam" id="PF12146"/>
    </source>
</evidence>
<dbReference type="InterPro" id="IPR050261">
    <property type="entry name" value="FrsA_esterase"/>
</dbReference>
<accession>A0A2G8SPF1</accession>
<feature type="domain" description="Serine aminopeptidase S33" evidence="2">
    <location>
        <begin position="43"/>
        <end position="267"/>
    </location>
</feature>
<name>A0A2G8SPF1_9APHY</name>
<dbReference type="OrthoDB" id="2498029at2759"/>
<dbReference type="InterPro" id="IPR022742">
    <property type="entry name" value="Hydrolase_4"/>
</dbReference>
<sequence>MSSETDSFVKNEFKIPSKTAGWDLDAWRYLPKAAGVQPKGLPVIVMAHGISANKLMGLAEYAAEFASLGYAAVVFDYRRWGSSAGTPRNVVYVSEQLDDYRTVVKYVRQQPEFDPQRVILWGTSFSGGHVVTLASEKNLNISAVVSQCPYLGNTPLPSLSMGFVKTVLAAVSDVIRQAVGLSPKYMPAVAHPGEVGLMTTPGSYNGMMGIVKNESAYRNEIAASALFDFSVYAPSSSASRIEFPTLIVAPEQDNLCPVTEAKKVKKASDKVELLILPCGHFDVYPGTTSAHDDSLKAMKDFLLKLVPPTSSSSS</sequence>
<dbReference type="Gene3D" id="3.40.50.1820">
    <property type="entry name" value="alpha/beta hydrolase"/>
    <property type="match status" value="1"/>
</dbReference>
<evidence type="ECO:0000313" key="3">
    <source>
        <dbReference type="EMBL" id="PIL35651.1"/>
    </source>
</evidence>
<dbReference type="PANTHER" id="PTHR22946">
    <property type="entry name" value="DIENELACTONE HYDROLASE DOMAIN-CONTAINING PROTEIN-RELATED"/>
    <property type="match status" value="1"/>
</dbReference>
<dbReference type="Gene3D" id="1.10.10.800">
    <property type="match status" value="1"/>
</dbReference>
<dbReference type="PANTHER" id="PTHR22946:SF9">
    <property type="entry name" value="POLYKETIDE TRANSFERASE AF380"/>
    <property type="match status" value="1"/>
</dbReference>
<proteinExistence type="predicted"/>
<organism evidence="3 4">
    <name type="scientific">Ganoderma sinense ZZ0214-1</name>
    <dbReference type="NCBI Taxonomy" id="1077348"/>
    <lineage>
        <taxon>Eukaryota</taxon>
        <taxon>Fungi</taxon>
        <taxon>Dikarya</taxon>
        <taxon>Basidiomycota</taxon>
        <taxon>Agaricomycotina</taxon>
        <taxon>Agaricomycetes</taxon>
        <taxon>Polyporales</taxon>
        <taxon>Polyporaceae</taxon>
        <taxon>Ganoderma</taxon>
    </lineage>
</organism>
<evidence type="ECO:0000313" key="4">
    <source>
        <dbReference type="Proteomes" id="UP000230002"/>
    </source>
</evidence>
<dbReference type="Proteomes" id="UP000230002">
    <property type="component" value="Unassembled WGS sequence"/>
</dbReference>
<gene>
    <name evidence="3" type="ORF">GSI_02381</name>
</gene>
<dbReference type="Pfam" id="PF12146">
    <property type="entry name" value="Hydrolase_4"/>
    <property type="match status" value="1"/>
</dbReference>
<keyword evidence="4" id="KW-1185">Reference proteome</keyword>
<dbReference type="EMBL" id="AYKW01000003">
    <property type="protein sequence ID" value="PIL35651.1"/>
    <property type="molecule type" value="Genomic_DNA"/>
</dbReference>
<protein>
    <recommendedName>
        <fullName evidence="2">Serine aminopeptidase S33 domain-containing protein</fullName>
    </recommendedName>
</protein>
<reference evidence="3 4" key="1">
    <citation type="journal article" date="2015" name="Sci. Rep.">
        <title>Chromosome-level genome map provides insights into diverse defense mechanisms in the medicinal fungus Ganoderma sinense.</title>
        <authorList>
            <person name="Zhu Y."/>
            <person name="Xu J."/>
            <person name="Sun C."/>
            <person name="Zhou S."/>
            <person name="Xu H."/>
            <person name="Nelson D.R."/>
            <person name="Qian J."/>
            <person name="Song J."/>
            <person name="Luo H."/>
            <person name="Xiang L."/>
            <person name="Li Y."/>
            <person name="Xu Z."/>
            <person name="Ji A."/>
            <person name="Wang L."/>
            <person name="Lu S."/>
            <person name="Hayward A."/>
            <person name="Sun W."/>
            <person name="Li X."/>
            <person name="Schwartz D.C."/>
            <person name="Wang Y."/>
            <person name="Chen S."/>
        </authorList>
    </citation>
    <scope>NUCLEOTIDE SEQUENCE [LARGE SCALE GENOMIC DNA]</scope>
    <source>
        <strain evidence="3 4">ZZ0214-1</strain>
    </source>
</reference>
<dbReference type="InterPro" id="IPR029058">
    <property type="entry name" value="AB_hydrolase_fold"/>
</dbReference>
<dbReference type="GO" id="GO:0016788">
    <property type="term" value="F:hydrolase activity, acting on ester bonds"/>
    <property type="evidence" value="ECO:0007669"/>
    <property type="project" value="UniProtKB-ARBA"/>
</dbReference>
<dbReference type="AlphaFoldDB" id="A0A2G8SPF1"/>
<evidence type="ECO:0000256" key="1">
    <source>
        <dbReference type="ARBA" id="ARBA00022801"/>
    </source>
</evidence>